<feature type="region of interest" description="Disordered" evidence="1">
    <location>
        <begin position="514"/>
        <end position="571"/>
    </location>
</feature>
<feature type="region of interest" description="Disordered" evidence="1">
    <location>
        <begin position="180"/>
        <end position="225"/>
    </location>
</feature>
<proteinExistence type="predicted"/>
<protein>
    <recommendedName>
        <fullName evidence="3">DUF8039 domain-containing protein</fullName>
    </recommendedName>
</protein>
<dbReference type="Proteomes" id="UP000636709">
    <property type="component" value="Unassembled WGS sequence"/>
</dbReference>
<feature type="domain" description="DUF8039" evidence="3">
    <location>
        <begin position="480"/>
        <end position="521"/>
    </location>
</feature>
<dbReference type="Gene3D" id="1.20.140.40">
    <property type="entry name" value="Invertase/pectin methylesterase inhibitor family protein"/>
    <property type="match status" value="1"/>
</dbReference>
<dbReference type="EMBL" id="JACEFO010001666">
    <property type="protein sequence ID" value="KAF8723579.1"/>
    <property type="molecule type" value="Genomic_DNA"/>
</dbReference>
<dbReference type="AlphaFoldDB" id="A0A835EZB9"/>
<organism evidence="4 5">
    <name type="scientific">Digitaria exilis</name>
    <dbReference type="NCBI Taxonomy" id="1010633"/>
    <lineage>
        <taxon>Eukaryota</taxon>
        <taxon>Viridiplantae</taxon>
        <taxon>Streptophyta</taxon>
        <taxon>Embryophyta</taxon>
        <taxon>Tracheophyta</taxon>
        <taxon>Spermatophyta</taxon>
        <taxon>Magnoliopsida</taxon>
        <taxon>Liliopsida</taxon>
        <taxon>Poales</taxon>
        <taxon>Poaceae</taxon>
        <taxon>PACMAD clade</taxon>
        <taxon>Panicoideae</taxon>
        <taxon>Panicodae</taxon>
        <taxon>Paniceae</taxon>
        <taxon>Anthephorinae</taxon>
        <taxon>Digitaria</taxon>
    </lineage>
</organism>
<feature type="chain" id="PRO_5032849900" description="DUF8039 domain-containing protein" evidence="2">
    <location>
        <begin position="26"/>
        <end position="923"/>
    </location>
</feature>
<accession>A0A835EZB9</accession>
<keyword evidence="5" id="KW-1185">Reference proteome</keyword>
<feature type="compositionally biased region" description="Basic and acidic residues" evidence="1">
    <location>
        <begin position="518"/>
        <end position="531"/>
    </location>
</feature>
<evidence type="ECO:0000313" key="5">
    <source>
        <dbReference type="Proteomes" id="UP000636709"/>
    </source>
</evidence>
<feature type="region of interest" description="Disordered" evidence="1">
    <location>
        <begin position="285"/>
        <end position="312"/>
    </location>
</feature>
<comment type="caution">
    <text evidence="4">The sequence shown here is derived from an EMBL/GenBank/DDBJ whole genome shotgun (WGS) entry which is preliminary data.</text>
</comment>
<evidence type="ECO:0000256" key="1">
    <source>
        <dbReference type="SAM" id="MobiDB-lite"/>
    </source>
</evidence>
<dbReference type="SUPFAM" id="SSF101148">
    <property type="entry name" value="Plant invertase/pectin methylesterase inhibitor"/>
    <property type="match status" value="1"/>
</dbReference>
<evidence type="ECO:0000313" key="4">
    <source>
        <dbReference type="EMBL" id="KAF8723579.1"/>
    </source>
</evidence>
<feature type="compositionally biased region" description="Polar residues" evidence="1">
    <location>
        <begin position="549"/>
        <end position="561"/>
    </location>
</feature>
<feature type="compositionally biased region" description="Pro residues" evidence="1">
    <location>
        <begin position="533"/>
        <end position="544"/>
    </location>
</feature>
<reference evidence="4" key="1">
    <citation type="submission" date="2020-07" db="EMBL/GenBank/DDBJ databases">
        <title>Genome sequence and genetic diversity analysis of an under-domesticated orphan crop, white fonio (Digitaria exilis).</title>
        <authorList>
            <person name="Bennetzen J.L."/>
            <person name="Chen S."/>
            <person name="Ma X."/>
            <person name="Wang X."/>
            <person name="Yssel A.E.J."/>
            <person name="Chaluvadi S.R."/>
            <person name="Johnson M."/>
            <person name="Gangashetty P."/>
            <person name="Hamidou F."/>
            <person name="Sanogo M.D."/>
            <person name="Zwaenepoel A."/>
            <person name="Wallace J."/>
            <person name="Van De Peer Y."/>
            <person name="Van Deynze A."/>
        </authorList>
    </citation>
    <scope>NUCLEOTIDE SEQUENCE</scope>
    <source>
        <tissue evidence="4">Leaves</tissue>
    </source>
</reference>
<dbReference type="InterPro" id="IPR058352">
    <property type="entry name" value="DUF8039"/>
</dbReference>
<evidence type="ECO:0000259" key="3">
    <source>
        <dbReference type="Pfam" id="PF26133"/>
    </source>
</evidence>
<sequence length="923" mass="99710">MAPATSSSVMLYMCAAAFLAIAAHATDDAHHQTSVQDRRCGDDFMKLCESTLRSDKQSTTAKNTRDLALVAMDLLLRTTTKVDSVLRRHSGSGHHSRSTALTLQYCQLDYAAIARTVPKCRAMVKEYKPIYPPNPEVGNVYYNCVAMLGQAASDCWGYVLGSIHGGRGGLPAGHPQFPMEMDPHGDPPRIERGEGQVPPPPARGGLSGRGLEKKSRQGQGAILPCGEPRTPLSLTILQSFPPFPPPSPLKTLSSLSPLPLGEWKSPNPWFSSLLQLLLGTWSPHPPPLKRREETTSSCSPPPRRDVDSSVPSSLLTAPINSTLHCCQAPAKKVHNSLAPRQNRLGCPLPLVTRTPSKRNPQRTLPFFDCALYFFSAAGRGHRHRHLLLIAVRATSSSSSEPLPSYECATLPPPPPPLELLDPPPPAGLILRRDLLDLVAATSSSSTSSSLPPPRRRLRHLVLVIAAAASPSVSPRRADVPVDGGVIHGVPIPPGYARVNVDRFLPGWEDLDLEIEGGDGEKEKKEAWEKAPKKPPPVPQKPASPPSQKTTPEMTRKQFTAWQKQQQPKKEQETKMLHQMSGLPKVLSDERSFSSDVTEHPQLLMGSPTGHTHSLSSPLWLYTTLLPAAIHLSPRSSCLCARERCAAMDGSKNTIHGLQFWMASLSRHTSSGGVCISGATSFVSRLTHFSSSHALLPDPPPRQFHSTASAPSPFTIVGCGFLIISTPVNHSRHAKPPAATLLAMRRISAPATGPPCIAARPEALRPLVRSGPFLPLLPPGAPVRAWIRDSVVAAKLDNPSISSPVPPSYSLALFLFFVPDRIYVEPFVPTGTGDGPLGKEHRRLETASATAFVHERGPRPAAAVLRPARSQEVTQILPLCRALGPLLSPAAAHKSRARGALIYCSHLGQRAFLHQLQTSLQPQG</sequence>
<feature type="signal peptide" evidence="2">
    <location>
        <begin position="1"/>
        <end position="25"/>
    </location>
</feature>
<evidence type="ECO:0000256" key="2">
    <source>
        <dbReference type="SAM" id="SignalP"/>
    </source>
</evidence>
<gene>
    <name evidence="4" type="ORF">HU200_021534</name>
</gene>
<dbReference type="InterPro" id="IPR035513">
    <property type="entry name" value="Invertase/methylesterase_inhib"/>
</dbReference>
<feature type="compositionally biased region" description="Basic and acidic residues" evidence="1">
    <location>
        <begin position="181"/>
        <end position="194"/>
    </location>
</feature>
<keyword evidence="2" id="KW-0732">Signal</keyword>
<name>A0A835EZB9_9POAL</name>
<dbReference type="Pfam" id="PF26133">
    <property type="entry name" value="DUF8039"/>
    <property type="match status" value="1"/>
</dbReference>